<organism evidence="3">
    <name type="scientific">Chromera velia CCMP2878</name>
    <dbReference type="NCBI Taxonomy" id="1169474"/>
    <lineage>
        <taxon>Eukaryota</taxon>
        <taxon>Sar</taxon>
        <taxon>Alveolata</taxon>
        <taxon>Colpodellida</taxon>
        <taxon>Chromeraceae</taxon>
        <taxon>Chromera</taxon>
    </lineage>
</organism>
<keyword evidence="1" id="KW-0472">Membrane</keyword>
<feature type="transmembrane region" description="Helical" evidence="1">
    <location>
        <begin position="75"/>
        <end position="94"/>
    </location>
</feature>
<dbReference type="PANTHER" id="PTHR34289">
    <property type="entry name" value="PROTEIN, PUTATIVE (DUF819)-RELATED"/>
    <property type="match status" value="1"/>
</dbReference>
<gene>
    <name evidence="3" type="ORF">Cvel_22310</name>
</gene>
<evidence type="ECO:0000256" key="2">
    <source>
        <dbReference type="SAM" id="SignalP"/>
    </source>
</evidence>
<evidence type="ECO:0000256" key="1">
    <source>
        <dbReference type="SAM" id="Phobius"/>
    </source>
</evidence>
<feature type="transmembrane region" description="Helical" evidence="1">
    <location>
        <begin position="170"/>
        <end position="193"/>
    </location>
</feature>
<keyword evidence="2" id="KW-0732">Signal</keyword>
<evidence type="ECO:0000313" key="3">
    <source>
        <dbReference type="EMBL" id="CEM30510.1"/>
    </source>
</evidence>
<dbReference type="InterPro" id="IPR008537">
    <property type="entry name" value="DUF819"/>
</dbReference>
<feature type="chain" id="PRO_5005190147" description="Transmembrane protein" evidence="2">
    <location>
        <begin position="20"/>
        <end position="433"/>
    </location>
</feature>
<sequence>MKNLLALALVLLICVQTSAFLASSGSLRPVSTVKESSRRRRRLEETASGNCLRHRSENESKFTSLHANPFPGLNAPMGGSPIAIASVSLSALLGEVLDKKFGTGCIAPFILMCLLGNLHLVPSADPFYDAAAGSFLPRALVLILLNSVTQQRDGVGRRDVSESSNDRFRTVGLAYALGAVTTLFGSWLGFQIVTTTGNPVMRMEPYRAAQTAGCLAATYVGGSLNFFAVANAVGLSAFPAFVGALCAADVVLMALYLVTLEVLWRLPSFRRLFPGDNDEDGLRDIGKDGEADNDVQKEEAERLKERKRKAFSVMRLVDHIPALVFLLACTEATLRTAGLMEKMVSWGVGVLRGSAFRFSAIPGLGTACLVLSALGIGRGLKILSKKEQKGWMKAWLDKAPLYASLGLSCFFASIGASARASDLKGEERCMHHL</sequence>
<protein>
    <recommendedName>
        <fullName evidence="4">Transmembrane protein</fullName>
    </recommendedName>
</protein>
<keyword evidence="1" id="KW-1133">Transmembrane helix</keyword>
<feature type="transmembrane region" description="Helical" evidence="1">
    <location>
        <begin position="240"/>
        <end position="264"/>
    </location>
</feature>
<feature type="signal peptide" evidence="2">
    <location>
        <begin position="1"/>
        <end position="19"/>
    </location>
</feature>
<feature type="transmembrane region" description="Helical" evidence="1">
    <location>
        <begin position="358"/>
        <end position="380"/>
    </location>
</feature>
<reference evidence="3" key="1">
    <citation type="submission" date="2014-11" db="EMBL/GenBank/DDBJ databases">
        <authorList>
            <person name="Otto D Thomas"/>
            <person name="Naeem Raeece"/>
        </authorList>
    </citation>
    <scope>NUCLEOTIDE SEQUENCE</scope>
</reference>
<accession>A0A0G4GKH6</accession>
<feature type="transmembrane region" description="Helical" evidence="1">
    <location>
        <begin position="316"/>
        <end position="338"/>
    </location>
</feature>
<dbReference type="Pfam" id="PF05684">
    <property type="entry name" value="DUF819"/>
    <property type="match status" value="1"/>
</dbReference>
<feature type="transmembrane region" description="Helical" evidence="1">
    <location>
        <begin position="101"/>
        <end position="121"/>
    </location>
</feature>
<keyword evidence="1" id="KW-0812">Transmembrane</keyword>
<dbReference type="AlphaFoldDB" id="A0A0G4GKH6"/>
<dbReference type="VEuPathDB" id="CryptoDB:Cvel_22310"/>
<dbReference type="PANTHER" id="PTHR34289:SF8">
    <property type="entry name" value="DUF819 DOMAIN-CONTAINING PROTEIN"/>
    <property type="match status" value="1"/>
</dbReference>
<evidence type="ECO:0008006" key="4">
    <source>
        <dbReference type="Google" id="ProtNLM"/>
    </source>
</evidence>
<name>A0A0G4GKH6_9ALVE</name>
<proteinExistence type="predicted"/>
<dbReference type="EMBL" id="CDMZ01001304">
    <property type="protein sequence ID" value="CEM30510.1"/>
    <property type="molecule type" value="Genomic_DNA"/>
</dbReference>
<feature type="transmembrane region" description="Helical" evidence="1">
    <location>
        <begin position="401"/>
        <end position="418"/>
    </location>
</feature>